<evidence type="ECO:0000256" key="6">
    <source>
        <dbReference type="SAM" id="Phobius"/>
    </source>
</evidence>
<evidence type="ECO:0000259" key="8">
    <source>
        <dbReference type="PROSITE" id="PS50240"/>
    </source>
</evidence>
<dbReference type="PRINTS" id="PR00722">
    <property type="entry name" value="CHYMOTRYPSIN"/>
</dbReference>
<feature type="domain" description="Peptidase S1" evidence="8">
    <location>
        <begin position="48"/>
        <end position="367"/>
    </location>
</feature>
<keyword evidence="6" id="KW-1133">Transmembrane helix</keyword>
<gene>
    <name evidence="9" type="ORF">BpHYR1_038681</name>
</gene>
<dbReference type="Pfam" id="PF00089">
    <property type="entry name" value="Trypsin"/>
    <property type="match status" value="1"/>
</dbReference>
<feature type="transmembrane region" description="Helical" evidence="6">
    <location>
        <begin position="27"/>
        <end position="53"/>
    </location>
</feature>
<keyword evidence="9" id="KW-0645">Protease</keyword>
<dbReference type="Proteomes" id="UP000276133">
    <property type="component" value="Unassembled WGS sequence"/>
</dbReference>
<comment type="caution">
    <text evidence="5">Lacks conserved residue(s) required for the propagation of feature annotation.</text>
</comment>
<evidence type="ECO:0000256" key="1">
    <source>
        <dbReference type="ARBA" id="ARBA00004613"/>
    </source>
</evidence>
<proteinExistence type="inferred from homology"/>
<keyword evidence="9" id="KW-0378">Hydrolase</keyword>
<keyword evidence="3" id="KW-1015">Disulfide bond</keyword>
<keyword evidence="10" id="KW-1185">Reference proteome</keyword>
<evidence type="ECO:0000256" key="3">
    <source>
        <dbReference type="ARBA" id="ARBA00023157"/>
    </source>
</evidence>
<dbReference type="PROSITE" id="PS01186">
    <property type="entry name" value="EGF_2"/>
    <property type="match status" value="1"/>
</dbReference>
<organism evidence="9 10">
    <name type="scientific">Brachionus plicatilis</name>
    <name type="common">Marine rotifer</name>
    <name type="synonym">Brachionus muelleri</name>
    <dbReference type="NCBI Taxonomy" id="10195"/>
    <lineage>
        <taxon>Eukaryota</taxon>
        <taxon>Metazoa</taxon>
        <taxon>Spiralia</taxon>
        <taxon>Gnathifera</taxon>
        <taxon>Rotifera</taxon>
        <taxon>Eurotatoria</taxon>
        <taxon>Monogononta</taxon>
        <taxon>Pseudotrocha</taxon>
        <taxon>Ploima</taxon>
        <taxon>Brachionidae</taxon>
        <taxon>Brachionus</taxon>
    </lineage>
</organism>
<dbReference type="InterPro" id="IPR001254">
    <property type="entry name" value="Trypsin_dom"/>
</dbReference>
<dbReference type="AlphaFoldDB" id="A0A3M7P836"/>
<dbReference type="InterPro" id="IPR009003">
    <property type="entry name" value="Peptidase_S1_PA"/>
</dbReference>
<dbReference type="STRING" id="10195.A0A3M7P836"/>
<dbReference type="InterPro" id="IPR043504">
    <property type="entry name" value="Peptidase_S1_PA_chymotrypsin"/>
</dbReference>
<comment type="subcellular location">
    <subcellularLocation>
        <location evidence="1">Secreted</location>
    </subcellularLocation>
</comment>
<dbReference type="GO" id="GO:0004252">
    <property type="term" value="F:serine-type endopeptidase activity"/>
    <property type="evidence" value="ECO:0007669"/>
    <property type="project" value="InterPro"/>
</dbReference>
<keyword evidence="6" id="KW-0472">Membrane</keyword>
<comment type="caution">
    <text evidence="9">The sequence shown here is derived from an EMBL/GenBank/DDBJ whole genome shotgun (WGS) entry which is preliminary data.</text>
</comment>
<evidence type="ECO:0000259" key="7">
    <source>
        <dbReference type="PROSITE" id="PS50026"/>
    </source>
</evidence>
<evidence type="ECO:0000256" key="5">
    <source>
        <dbReference type="PROSITE-ProRule" id="PRU00076"/>
    </source>
</evidence>
<keyword evidence="5" id="KW-0245">EGF-like domain</keyword>
<sequence>MTEETVQEKACPEVKPTLNSKLKQHRFFLISYGALGTTIFLLGLIAMIINGAFPCLHTLCHPNATCFNKPFEADCKCNYGYSGNGRDHCDECGVTYFDHNAHKYSAVSVPYSWPASGITELLYTAFDKIGYQRMLVQYYDQCGAVLINRRTALTAAHCIKQNFQAYDWNYDLYFTVNITFNNFHPNYESIYSMFFGTHNFIYYGMDLPHVQMGDIHDIYIHPDFDNTTYENDIAVIKFVNEIELNRYVQVACLPEKVSTEDSFLSKIYGYVAGFSSSGNSFTTWVQHNIRLDLYNNSMCENVQPEKEKNWNLQFCAGEYNLHGNSTGQCHGDYGSALYVHDTVGDKKKYVAVGLLSYDVTCTTEHSP</sequence>
<dbReference type="InterPro" id="IPR051487">
    <property type="entry name" value="Ser/Thr_Proteases_Immune/Dev"/>
</dbReference>
<dbReference type="InterPro" id="IPR000742">
    <property type="entry name" value="EGF"/>
</dbReference>
<dbReference type="GO" id="GO:0006508">
    <property type="term" value="P:proteolysis"/>
    <property type="evidence" value="ECO:0007669"/>
    <property type="project" value="UniProtKB-KW"/>
</dbReference>
<dbReference type="PROSITE" id="PS00134">
    <property type="entry name" value="TRYPSIN_HIS"/>
    <property type="match status" value="1"/>
</dbReference>
<evidence type="ECO:0000256" key="4">
    <source>
        <dbReference type="ARBA" id="ARBA00024195"/>
    </source>
</evidence>
<dbReference type="Gene3D" id="2.40.10.10">
    <property type="entry name" value="Trypsin-like serine proteases"/>
    <property type="match status" value="3"/>
</dbReference>
<name>A0A3M7P836_BRAPC</name>
<feature type="non-terminal residue" evidence="9">
    <location>
        <position position="367"/>
    </location>
</feature>
<dbReference type="SMART" id="SM00020">
    <property type="entry name" value="Tryp_SPc"/>
    <property type="match status" value="1"/>
</dbReference>
<protein>
    <submittedName>
        <fullName evidence="9">Transmembrane protease serine</fullName>
    </submittedName>
</protein>
<dbReference type="PROSITE" id="PS50026">
    <property type="entry name" value="EGF_3"/>
    <property type="match status" value="1"/>
</dbReference>
<dbReference type="PANTHER" id="PTHR24256">
    <property type="entry name" value="TRYPTASE-RELATED"/>
    <property type="match status" value="1"/>
</dbReference>
<keyword evidence="2" id="KW-0964">Secreted</keyword>
<feature type="domain" description="EGF-like" evidence="7">
    <location>
        <begin position="51"/>
        <end position="90"/>
    </location>
</feature>
<accession>A0A3M7P836</accession>
<evidence type="ECO:0000256" key="2">
    <source>
        <dbReference type="ARBA" id="ARBA00022525"/>
    </source>
</evidence>
<dbReference type="InterPro" id="IPR018114">
    <property type="entry name" value="TRYPSIN_HIS"/>
</dbReference>
<comment type="similarity">
    <text evidence="4">Belongs to the peptidase S1 family. CLIP subfamily.</text>
</comment>
<dbReference type="InterPro" id="IPR001314">
    <property type="entry name" value="Peptidase_S1A"/>
</dbReference>
<dbReference type="Gene3D" id="2.10.25.10">
    <property type="entry name" value="Laminin"/>
    <property type="match status" value="1"/>
</dbReference>
<dbReference type="OrthoDB" id="547031at2759"/>
<reference evidence="9 10" key="1">
    <citation type="journal article" date="2018" name="Sci. Rep.">
        <title>Genomic signatures of local adaptation to the degree of environmental predictability in rotifers.</title>
        <authorList>
            <person name="Franch-Gras L."/>
            <person name="Hahn C."/>
            <person name="Garcia-Roger E.M."/>
            <person name="Carmona M.J."/>
            <person name="Serra M."/>
            <person name="Gomez A."/>
        </authorList>
    </citation>
    <scope>NUCLEOTIDE SEQUENCE [LARGE SCALE GENOMIC DNA]</scope>
    <source>
        <strain evidence="9">HYR1</strain>
    </source>
</reference>
<evidence type="ECO:0000313" key="9">
    <source>
        <dbReference type="EMBL" id="RMZ94907.1"/>
    </source>
</evidence>
<evidence type="ECO:0000313" key="10">
    <source>
        <dbReference type="Proteomes" id="UP000276133"/>
    </source>
</evidence>
<dbReference type="GO" id="GO:0005576">
    <property type="term" value="C:extracellular region"/>
    <property type="evidence" value="ECO:0007669"/>
    <property type="project" value="UniProtKB-SubCell"/>
</dbReference>
<keyword evidence="6 9" id="KW-0812">Transmembrane</keyword>
<dbReference type="PROSITE" id="PS50240">
    <property type="entry name" value="TRYPSIN_DOM"/>
    <property type="match status" value="1"/>
</dbReference>
<dbReference type="SUPFAM" id="SSF50494">
    <property type="entry name" value="Trypsin-like serine proteases"/>
    <property type="match status" value="1"/>
</dbReference>
<dbReference type="EMBL" id="REGN01012734">
    <property type="protein sequence ID" value="RMZ94907.1"/>
    <property type="molecule type" value="Genomic_DNA"/>
</dbReference>